<proteinExistence type="predicted"/>
<name>A0ACC0WPZ9_9STRA</name>
<sequence length="139" mass="15908">MPTTHFGQALEDFNLQTLWQHLTDLSNFESKKTNVEAFNKSNRWKKRGVSLLPTKFGISFTTKFMNQGGFLVHVSEHRWFSGKISSTLYAGPIHISTKYMNIFQRNTALDVNSQTYIYQQAMQTAYAGMFPSQAKGNVE</sequence>
<evidence type="ECO:0000313" key="2">
    <source>
        <dbReference type="Proteomes" id="UP001163321"/>
    </source>
</evidence>
<comment type="caution">
    <text evidence="1">The sequence shown here is derived from an EMBL/GenBank/DDBJ whole genome shotgun (WGS) entry which is preliminary data.</text>
</comment>
<keyword evidence="2" id="KW-1185">Reference proteome</keyword>
<organism evidence="1 2">
    <name type="scientific">Peronosclerospora sorghi</name>
    <dbReference type="NCBI Taxonomy" id="230839"/>
    <lineage>
        <taxon>Eukaryota</taxon>
        <taxon>Sar</taxon>
        <taxon>Stramenopiles</taxon>
        <taxon>Oomycota</taxon>
        <taxon>Peronosporomycetes</taxon>
        <taxon>Peronosporales</taxon>
        <taxon>Peronosporaceae</taxon>
        <taxon>Peronosclerospora</taxon>
    </lineage>
</organism>
<dbReference type="Proteomes" id="UP001163321">
    <property type="component" value="Chromosome 1"/>
</dbReference>
<dbReference type="EMBL" id="CM047580">
    <property type="protein sequence ID" value="KAI9920948.1"/>
    <property type="molecule type" value="Genomic_DNA"/>
</dbReference>
<accession>A0ACC0WPZ9</accession>
<evidence type="ECO:0000313" key="1">
    <source>
        <dbReference type="EMBL" id="KAI9920948.1"/>
    </source>
</evidence>
<gene>
    <name evidence="1" type="ORF">PsorP6_000574</name>
</gene>
<reference evidence="1 2" key="1">
    <citation type="journal article" date="2022" name="bioRxiv">
        <title>The genome of the oomycete Peronosclerospora sorghi, a cosmopolitan pathogen of maize and sorghum, is inflated with dispersed pseudogenes.</title>
        <authorList>
            <person name="Fletcher K."/>
            <person name="Martin F."/>
            <person name="Isakeit T."/>
            <person name="Cavanaugh K."/>
            <person name="Magill C."/>
            <person name="Michelmore R."/>
        </authorList>
    </citation>
    <scope>NUCLEOTIDE SEQUENCE [LARGE SCALE GENOMIC DNA]</scope>
    <source>
        <strain evidence="1">P6</strain>
    </source>
</reference>
<protein>
    <submittedName>
        <fullName evidence="1">Uncharacterized protein</fullName>
    </submittedName>
</protein>